<reference evidence="3" key="1">
    <citation type="submission" date="2022-11" db="UniProtKB">
        <authorList>
            <consortium name="WormBaseParasite"/>
        </authorList>
    </citation>
    <scope>IDENTIFICATION</scope>
</reference>
<feature type="compositionally biased region" description="Basic and acidic residues" evidence="1">
    <location>
        <begin position="98"/>
        <end position="107"/>
    </location>
</feature>
<name>A0A915KV73_ROMCU</name>
<dbReference type="Proteomes" id="UP000887565">
    <property type="component" value="Unplaced"/>
</dbReference>
<sequence length="114" mass="12699">MMEERRCLQIYQVYSIHLYNSYKISKQKSCSPVAKANPLGKNVTALMSDSCPGKVCLQTPSLMSHNLAEASQAPLTNMRPSGDKDNDITSPVWPVNERLTKREKKDPINSSNTA</sequence>
<evidence type="ECO:0000256" key="1">
    <source>
        <dbReference type="SAM" id="MobiDB-lite"/>
    </source>
</evidence>
<dbReference type="WBParaSite" id="nRc.2.0.1.t42042-RA">
    <property type="protein sequence ID" value="nRc.2.0.1.t42042-RA"/>
    <property type="gene ID" value="nRc.2.0.1.g42042"/>
</dbReference>
<organism evidence="2 3">
    <name type="scientific">Romanomermis culicivorax</name>
    <name type="common">Nematode worm</name>
    <dbReference type="NCBI Taxonomy" id="13658"/>
    <lineage>
        <taxon>Eukaryota</taxon>
        <taxon>Metazoa</taxon>
        <taxon>Ecdysozoa</taxon>
        <taxon>Nematoda</taxon>
        <taxon>Enoplea</taxon>
        <taxon>Dorylaimia</taxon>
        <taxon>Mermithida</taxon>
        <taxon>Mermithoidea</taxon>
        <taxon>Mermithidae</taxon>
        <taxon>Romanomermis</taxon>
    </lineage>
</organism>
<feature type="region of interest" description="Disordered" evidence="1">
    <location>
        <begin position="71"/>
        <end position="114"/>
    </location>
</feature>
<dbReference type="AlphaFoldDB" id="A0A915KV73"/>
<evidence type="ECO:0000313" key="2">
    <source>
        <dbReference type="Proteomes" id="UP000887565"/>
    </source>
</evidence>
<keyword evidence="2" id="KW-1185">Reference proteome</keyword>
<proteinExistence type="predicted"/>
<evidence type="ECO:0000313" key="3">
    <source>
        <dbReference type="WBParaSite" id="nRc.2.0.1.t42042-RA"/>
    </source>
</evidence>
<accession>A0A915KV73</accession>
<protein>
    <submittedName>
        <fullName evidence="3">Uncharacterized protein</fullName>
    </submittedName>
</protein>